<accession>A0A168AXU9</accession>
<dbReference type="Proteomes" id="UP000242877">
    <property type="component" value="Unassembled WGS sequence"/>
</dbReference>
<gene>
    <name evidence="1" type="ORF">AAP_01797</name>
</gene>
<evidence type="ECO:0000313" key="2">
    <source>
        <dbReference type="Proteomes" id="UP000242877"/>
    </source>
</evidence>
<keyword evidence="2" id="KW-1185">Reference proteome</keyword>
<organism evidence="1 2">
    <name type="scientific">Ascosphaera apis ARSEF 7405</name>
    <dbReference type="NCBI Taxonomy" id="392613"/>
    <lineage>
        <taxon>Eukaryota</taxon>
        <taxon>Fungi</taxon>
        <taxon>Dikarya</taxon>
        <taxon>Ascomycota</taxon>
        <taxon>Pezizomycotina</taxon>
        <taxon>Eurotiomycetes</taxon>
        <taxon>Eurotiomycetidae</taxon>
        <taxon>Onygenales</taxon>
        <taxon>Ascosphaeraceae</taxon>
        <taxon>Ascosphaera</taxon>
    </lineage>
</organism>
<dbReference type="EMBL" id="AZGZ01000006">
    <property type="protein sequence ID" value="KZZ94497.1"/>
    <property type="molecule type" value="Genomic_DNA"/>
</dbReference>
<protein>
    <submittedName>
        <fullName evidence="1">Uncharacterized protein</fullName>
    </submittedName>
</protein>
<comment type="caution">
    <text evidence="1">The sequence shown here is derived from an EMBL/GenBank/DDBJ whole genome shotgun (WGS) entry which is preliminary data.</text>
</comment>
<sequence>MGFIKGLAKLTTFTTASGLGGYWYLFREPKFVPLTRDDDYLFNSSYFKKYNPKDNSTTHDLCTRRVPLEKLDKNLLKNNGRDGKLVEAFCSSVWGGLGFAFQRHYLAQRYQNPITSHQLWDTTALRTSSYEVGTRITDHFEVVEKSPTRIIVRCGDSPLNRDVRASDGLFEMSAVVKEDEGVAEFGLKSIFFTGTGDMKGKGPMGPVIEFLHRQYDRVLIETAVWRLMRG</sequence>
<evidence type="ECO:0000313" key="1">
    <source>
        <dbReference type="EMBL" id="KZZ94497.1"/>
    </source>
</evidence>
<dbReference type="OrthoDB" id="4436466at2759"/>
<reference evidence="1 2" key="1">
    <citation type="journal article" date="2016" name="Genome Biol. Evol.">
        <title>Divergent and convergent evolution of fungal pathogenicity.</title>
        <authorList>
            <person name="Shang Y."/>
            <person name="Xiao G."/>
            <person name="Zheng P."/>
            <person name="Cen K."/>
            <person name="Zhan S."/>
            <person name="Wang C."/>
        </authorList>
    </citation>
    <scope>NUCLEOTIDE SEQUENCE [LARGE SCALE GENOMIC DNA]</scope>
    <source>
        <strain evidence="1 2">ARSEF 7405</strain>
    </source>
</reference>
<proteinExistence type="predicted"/>
<dbReference type="VEuPathDB" id="FungiDB:AAP_01797"/>
<dbReference type="AlphaFoldDB" id="A0A168AXU9"/>
<name>A0A168AXU9_9EURO</name>